<dbReference type="InterPro" id="IPR014906">
    <property type="entry name" value="PRP4-like"/>
</dbReference>
<dbReference type="FunFam" id="4.10.280.110:FF:000007">
    <property type="entry name" value="Unplaced genomic scaffold supercont1.11, whole genome shotgun sequence"/>
    <property type="match status" value="1"/>
</dbReference>
<feature type="region of interest" description="Disordered" evidence="9">
    <location>
        <begin position="680"/>
        <end position="730"/>
    </location>
</feature>
<dbReference type="GO" id="GO:0005682">
    <property type="term" value="C:U5 snRNP"/>
    <property type="evidence" value="ECO:0007669"/>
    <property type="project" value="TreeGrafter"/>
</dbReference>
<evidence type="ECO:0000313" key="13">
    <source>
        <dbReference type="Proteomes" id="UP000235388"/>
    </source>
</evidence>
<feature type="domain" description="T-SNARE coiled-coil homology" evidence="11">
    <location>
        <begin position="253"/>
        <end position="315"/>
    </location>
</feature>
<comment type="subcellular location">
    <subcellularLocation>
        <location evidence="1">Nucleus</location>
    </subcellularLocation>
</comment>
<evidence type="ECO:0000313" key="12">
    <source>
        <dbReference type="EMBL" id="PLW50235.1"/>
    </source>
</evidence>
<keyword evidence="10" id="KW-0812">Transmembrane</keyword>
<dbReference type="Gene3D" id="4.10.280.110">
    <property type="entry name" value="Pre-mRNA processing factor 4 domain"/>
    <property type="match status" value="1"/>
</dbReference>
<dbReference type="InterPro" id="IPR036285">
    <property type="entry name" value="PRP4-like_sf"/>
</dbReference>
<evidence type="ECO:0000256" key="10">
    <source>
        <dbReference type="SAM" id="Phobius"/>
    </source>
</evidence>
<gene>
    <name evidence="12" type="ORF">PCANC_12739</name>
</gene>
<dbReference type="Pfam" id="PF08799">
    <property type="entry name" value="PRP4"/>
    <property type="match status" value="1"/>
</dbReference>
<dbReference type="InterPro" id="IPR039979">
    <property type="entry name" value="PRPF18"/>
</dbReference>
<dbReference type="GO" id="GO:0006886">
    <property type="term" value="P:intracellular protein transport"/>
    <property type="evidence" value="ECO:0007669"/>
    <property type="project" value="InterPro"/>
</dbReference>
<dbReference type="Pfam" id="PF05739">
    <property type="entry name" value="SNARE"/>
    <property type="match status" value="1"/>
</dbReference>
<evidence type="ECO:0000256" key="7">
    <source>
        <dbReference type="ARBA" id="ARBA00023187"/>
    </source>
</evidence>
<dbReference type="OrthoDB" id="10261918at2759"/>
<dbReference type="SMART" id="SM00500">
    <property type="entry name" value="SFM"/>
    <property type="match status" value="1"/>
</dbReference>
<name>A0A2N5VJR3_9BASI</name>
<keyword evidence="7" id="KW-0508">mRNA splicing</keyword>
<dbReference type="Pfam" id="PF02840">
    <property type="entry name" value="Prp18"/>
    <property type="match status" value="1"/>
</dbReference>
<keyword evidence="8" id="KW-0539">Nucleus</keyword>
<dbReference type="GO" id="GO:0071021">
    <property type="term" value="C:U2-type post-spliceosomal complex"/>
    <property type="evidence" value="ECO:0007669"/>
    <property type="project" value="TreeGrafter"/>
</dbReference>
<comment type="similarity">
    <text evidence="3">Belongs to the syntaxin family.</text>
</comment>
<feature type="compositionally biased region" description="Basic and acidic residues" evidence="9">
    <location>
        <begin position="680"/>
        <end position="703"/>
    </location>
</feature>
<evidence type="ECO:0000256" key="5">
    <source>
        <dbReference type="ARBA" id="ARBA00022664"/>
    </source>
</evidence>
<dbReference type="SUPFAM" id="SSF47661">
    <property type="entry name" value="t-snare proteins"/>
    <property type="match status" value="1"/>
</dbReference>
<evidence type="ECO:0000256" key="1">
    <source>
        <dbReference type="ARBA" id="ARBA00004123"/>
    </source>
</evidence>
<keyword evidence="13" id="KW-1185">Reference proteome</keyword>
<dbReference type="InterPro" id="IPR021538">
    <property type="entry name" value="Syntaxin-5_N"/>
</dbReference>
<comment type="similarity">
    <text evidence="2">Belongs to the PRP18 family.</text>
</comment>
<dbReference type="FunFam" id="1.20.940.10:FF:000002">
    <property type="entry name" value="Pre-mRNA processing factor 18"/>
    <property type="match status" value="1"/>
</dbReference>
<dbReference type="Pfam" id="PF11416">
    <property type="entry name" value="Syntaxin-5_N"/>
    <property type="match status" value="1"/>
</dbReference>
<feature type="transmembrane region" description="Helical" evidence="10">
    <location>
        <begin position="325"/>
        <end position="345"/>
    </location>
</feature>
<dbReference type="AlphaFoldDB" id="A0A2N5VJR3"/>
<evidence type="ECO:0000256" key="9">
    <source>
        <dbReference type="SAM" id="MobiDB-lite"/>
    </source>
</evidence>
<dbReference type="CDD" id="cd15844">
    <property type="entry name" value="SNARE_syntaxin5"/>
    <property type="match status" value="1"/>
</dbReference>
<dbReference type="SUPFAM" id="SSF158230">
    <property type="entry name" value="PRP4-like"/>
    <property type="match status" value="1"/>
</dbReference>
<evidence type="ECO:0000256" key="4">
    <source>
        <dbReference type="ARBA" id="ARBA00018242"/>
    </source>
</evidence>
<dbReference type="GO" id="GO:0016020">
    <property type="term" value="C:membrane"/>
    <property type="evidence" value="ECO:0007669"/>
    <property type="project" value="InterPro"/>
</dbReference>
<evidence type="ECO:0000256" key="2">
    <source>
        <dbReference type="ARBA" id="ARBA00008137"/>
    </source>
</evidence>
<dbReference type="GO" id="GO:0000350">
    <property type="term" value="P:generation of catalytic spliceosome for second transesterification step"/>
    <property type="evidence" value="ECO:0007669"/>
    <property type="project" value="TreeGrafter"/>
</dbReference>
<protein>
    <recommendedName>
        <fullName evidence="4">Pre-mRNA-splicing factor 18</fullName>
    </recommendedName>
</protein>
<dbReference type="PANTHER" id="PTHR13007:SF19">
    <property type="entry name" value="PRE-MRNA-SPLICING FACTOR 18"/>
    <property type="match status" value="1"/>
</dbReference>
<dbReference type="Gene3D" id="1.20.58.70">
    <property type="match status" value="1"/>
</dbReference>
<dbReference type="InterPro" id="IPR010989">
    <property type="entry name" value="SNARE"/>
</dbReference>
<dbReference type="PANTHER" id="PTHR13007">
    <property type="entry name" value="PRE-MRNA SPLICING FACTOR-RELATED"/>
    <property type="match status" value="1"/>
</dbReference>
<dbReference type="GO" id="GO:0005484">
    <property type="term" value="F:SNAP receptor activity"/>
    <property type="evidence" value="ECO:0007669"/>
    <property type="project" value="InterPro"/>
</dbReference>
<feature type="region of interest" description="Disordered" evidence="9">
    <location>
        <begin position="797"/>
        <end position="830"/>
    </location>
</feature>
<dbReference type="InterPro" id="IPR006012">
    <property type="entry name" value="Syntaxin/epimorphin_CS"/>
</dbReference>
<keyword evidence="6" id="KW-0747">Spliceosome</keyword>
<comment type="caution">
    <text evidence="12">The sequence shown here is derived from an EMBL/GenBank/DDBJ whole genome shotgun (WGS) entry which is preliminary data.</text>
</comment>
<proteinExistence type="inferred from homology"/>
<organism evidence="12 13">
    <name type="scientific">Puccinia coronata f. sp. avenae</name>
    <dbReference type="NCBI Taxonomy" id="200324"/>
    <lineage>
        <taxon>Eukaryota</taxon>
        <taxon>Fungi</taxon>
        <taxon>Dikarya</taxon>
        <taxon>Basidiomycota</taxon>
        <taxon>Pucciniomycotina</taxon>
        <taxon>Pucciniomycetes</taxon>
        <taxon>Pucciniales</taxon>
        <taxon>Pucciniaceae</taxon>
        <taxon>Puccinia</taxon>
    </lineage>
</organism>
<dbReference type="SMART" id="SM00397">
    <property type="entry name" value="t_SNARE"/>
    <property type="match status" value="1"/>
</dbReference>
<evidence type="ECO:0000256" key="3">
    <source>
        <dbReference type="ARBA" id="ARBA00009063"/>
    </source>
</evidence>
<dbReference type="Proteomes" id="UP000235388">
    <property type="component" value="Unassembled WGS sequence"/>
</dbReference>
<dbReference type="InterPro" id="IPR004098">
    <property type="entry name" value="Prp18"/>
</dbReference>
<dbReference type="STRING" id="200324.A0A2N5VJR3"/>
<keyword evidence="5" id="KW-0507">mRNA processing</keyword>
<evidence type="ECO:0000256" key="6">
    <source>
        <dbReference type="ARBA" id="ARBA00022728"/>
    </source>
</evidence>
<dbReference type="PROSITE" id="PS50192">
    <property type="entry name" value="T_SNARE"/>
    <property type="match status" value="1"/>
</dbReference>
<dbReference type="InterPro" id="IPR000727">
    <property type="entry name" value="T_SNARE_dom"/>
</dbReference>
<keyword evidence="10" id="KW-0472">Membrane</keyword>
<evidence type="ECO:0000259" key="11">
    <source>
        <dbReference type="PROSITE" id="PS50192"/>
    </source>
</evidence>
<dbReference type="Gene3D" id="1.20.940.10">
    <property type="entry name" value="Functional domain of the splicing factor Prp18"/>
    <property type="match status" value="1"/>
</dbReference>
<sequence>MDRTQEFKSCVASIRSRTASQLVPEHKQRLLDNSLPNRKNQRAPGARGEFARLAGMIGKDIQQTTVKLSQLAQLAKRKTLFDDRPVEISELTYIIKQDIAQLNQQIAQLQTFVKQNLSSNRGQKQPVDEHNNNVVMMLQSKLADTSMGFKDVLEIRTQNMKATRDRTEQFHFNTPGLAAASQSDSPLYAAQQTAVASSVNRSLYDSKGKGKSTQDGYQQNEYLALDMNKNSNPAEPGGPQGYMQMQLAQDNSDAYLQQRSTAIESIESTITELGSIFSQLATMVAQQGEQVQRIDQDTIDIESNIQSAQSELLKFYSSISGNRMLMLKVFGMIMIFFLLWLLLFIGQHRAHMIEGELQVVFEEAKGYRGIPEPLPRKALQRHEKHFPAPDVECTRGENQELGEWLNRFEPGSRKVIFLGEIKPATRFLTGAQMEEPGIFQRISTKEEAALKLVNRFKQQDANSKPSEVLKQSMTEVLAMQAELDGESNLERARMLVLLRSLSVVAGLRSEANYRSTLEVENKVYILERWNAHFNRIRTPLNLAPNFWKRILRQLFPEMVSKLADFPFHQHGGSAVFRRQWSLRLPARGMRSGVPRNLIIKFPRSTHAKEETHWQILGIPLKAPTEGTIKMDVLKAEIELKRKTSTNPVTTEGLPAKKKYMRKGDLAKLEAQLEMEEKRKSEAEKIISDQLKQKKATDRMKDSLNSKTGNSGSATPNPQTEAENDSQPELFNISNEEAVRRLRNKGQPIRLFGESDKERRLRLRALQLIEERTEGGRNELMQALEGVEGKMDLEVLPKQAKDGKTNNTKAVGSSAHPEGSGNDSDGDLEANQDGEVTVDLNLIKTDPRKIYPQIYFALKRVLKEWEQSMAERPDHIRRSAQGKLVAATQKQSAEYLKPLFKSLRKRELAPDVLQAVAEIVHHMQTREYIRANDAYLRLSIGNAPWPIGVTMVGIHERSGREKIFSNNVAHVLNDEVSRKYIQSLKRILTFAQTKRPPDDLARKMG</sequence>
<reference evidence="12 13" key="1">
    <citation type="submission" date="2017-11" db="EMBL/GenBank/DDBJ databases">
        <title>De novo assembly and phasing of dikaryotic genomes from two isolates of Puccinia coronata f. sp. avenae, the causal agent of oat crown rust.</title>
        <authorList>
            <person name="Miller M.E."/>
            <person name="Zhang Y."/>
            <person name="Omidvar V."/>
            <person name="Sperschneider J."/>
            <person name="Schwessinger B."/>
            <person name="Raley C."/>
            <person name="Palmer J.M."/>
            <person name="Garnica D."/>
            <person name="Upadhyaya N."/>
            <person name="Rathjen J."/>
            <person name="Taylor J.M."/>
            <person name="Park R.F."/>
            <person name="Dodds P.N."/>
            <person name="Hirsch C.D."/>
            <person name="Kianian S.F."/>
            <person name="Figueroa M."/>
        </authorList>
    </citation>
    <scope>NUCLEOTIDE SEQUENCE [LARGE SCALE GENOMIC DNA]</scope>
    <source>
        <strain evidence="12">12NC29</strain>
    </source>
</reference>
<accession>A0A2N5VJR3</accession>
<dbReference type="GO" id="GO:0016192">
    <property type="term" value="P:vesicle-mediated transport"/>
    <property type="evidence" value="ECO:0007669"/>
    <property type="project" value="InterPro"/>
</dbReference>
<dbReference type="PROSITE" id="PS00914">
    <property type="entry name" value="SYNTAXIN"/>
    <property type="match status" value="1"/>
</dbReference>
<dbReference type="SUPFAM" id="SSF47938">
    <property type="entry name" value="Functional domain of the splicing factor Prp18"/>
    <property type="match status" value="1"/>
</dbReference>
<keyword evidence="10" id="KW-1133">Transmembrane helix</keyword>
<dbReference type="EMBL" id="PGCJ01000091">
    <property type="protein sequence ID" value="PLW50235.1"/>
    <property type="molecule type" value="Genomic_DNA"/>
</dbReference>
<dbReference type="GO" id="GO:0046540">
    <property type="term" value="C:U4/U6 x U5 tri-snRNP complex"/>
    <property type="evidence" value="ECO:0007669"/>
    <property type="project" value="TreeGrafter"/>
</dbReference>
<evidence type="ECO:0000256" key="8">
    <source>
        <dbReference type="ARBA" id="ARBA00023242"/>
    </source>
</evidence>
<feature type="compositionally biased region" description="Polar residues" evidence="9">
    <location>
        <begin position="704"/>
        <end position="730"/>
    </location>
</feature>